<dbReference type="EMBL" id="CAJNOR010008065">
    <property type="protein sequence ID" value="CAF1627938.1"/>
    <property type="molecule type" value="Genomic_DNA"/>
</dbReference>
<evidence type="ECO:0000313" key="2">
    <source>
        <dbReference type="Proteomes" id="UP000663828"/>
    </source>
</evidence>
<gene>
    <name evidence="1" type="ORF">XAT740_LOCUS51167</name>
</gene>
<accession>A0A816CYG3</accession>
<organism evidence="1 2">
    <name type="scientific">Adineta ricciae</name>
    <name type="common">Rotifer</name>
    <dbReference type="NCBI Taxonomy" id="249248"/>
    <lineage>
        <taxon>Eukaryota</taxon>
        <taxon>Metazoa</taxon>
        <taxon>Spiralia</taxon>
        <taxon>Gnathifera</taxon>
        <taxon>Rotifera</taxon>
        <taxon>Eurotatoria</taxon>
        <taxon>Bdelloidea</taxon>
        <taxon>Adinetida</taxon>
        <taxon>Adinetidae</taxon>
        <taxon>Adineta</taxon>
    </lineage>
</organism>
<sequence length="228" mass="24243">IIDPFYLDPQGNSTILNATGTFAITPSNTVVARQFISDMVCGIDNDVELRGILPNNSVGTSVPLLSAAIAGLQIHATVPGLRDERTLIREVLLKKLSGGEIFGIPFGAVKTLSTRLVLKNPFSSSIAVTKMDVRADFGETLNEDKQVGTVTSTTLIKIGPYEEITTDYIEVKITAKLGTMVALLAPLLAGKIPLSLNGTIGVLIDNQLALQELPLTLLNIVSTQESSV</sequence>
<dbReference type="Proteomes" id="UP000663828">
    <property type="component" value="Unassembled WGS sequence"/>
</dbReference>
<proteinExistence type="predicted"/>
<dbReference type="AlphaFoldDB" id="A0A816CYG3"/>
<keyword evidence="2" id="KW-1185">Reference proteome</keyword>
<comment type="caution">
    <text evidence="1">The sequence shown here is derived from an EMBL/GenBank/DDBJ whole genome shotgun (WGS) entry which is preliminary data.</text>
</comment>
<name>A0A816CYG3_ADIRI</name>
<protein>
    <submittedName>
        <fullName evidence="1">Uncharacterized protein</fullName>
    </submittedName>
</protein>
<feature type="non-terminal residue" evidence="1">
    <location>
        <position position="1"/>
    </location>
</feature>
<evidence type="ECO:0000313" key="1">
    <source>
        <dbReference type="EMBL" id="CAF1627938.1"/>
    </source>
</evidence>
<reference evidence="1" key="1">
    <citation type="submission" date="2021-02" db="EMBL/GenBank/DDBJ databases">
        <authorList>
            <person name="Nowell W R."/>
        </authorList>
    </citation>
    <scope>NUCLEOTIDE SEQUENCE</scope>
</reference>